<feature type="glycosylation site" description="N-linked (GlcNAc...) asparagine" evidence="21">
    <location>
        <position position="241"/>
    </location>
</feature>
<feature type="region of interest" description="Disordered" evidence="22">
    <location>
        <begin position="408"/>
        <end position="526"/>
    </location>
</feature>
<evidence type="ECO:0000256" key="18">
    <source>
        <dbReference type="PIRSR" id="PIRSR640198-1"/>
    </source>
</evidence>
<evidence type="ECO:0000256" key="12">
    <source>
        <dbReference type="ARBA" id="ARBA00023136"/>
    </source>
</evidence>
<evidence type="ECO:0000256" key="10">
    <source>
        <dbReference type="ARBA" id="ARBA00022840"/>
    </source>
</evidence>
<feature type="binding site" evidence="19">
    <location>
        <begin position="282"/>
        <end position="285"/>
    </location>
    <ligand>
        <name>ATP</name>
        <dbReference type="ChEBI" id="CHEBI:30616"/>
    </ligand>
</feature>
<evidence type="ECO:0000259" key="23">
    <source>
        <dbReference type="PROSITE" id="PS51459"/>
    </source>
</evidence>
<comment type="catalytic activity">
    <reaction evidence="15">
        <text>L-threonyl-[protein] + ATP = 3-O-(5'-adenylyl)-L-threonyl-[protein] + diphosphate</text>
        <dbReference type="Rhea" id="RHEA:54292"/>
        <dbReference type="Rhea" id="RHEA-COMP:11060"/>
        <dbReference type="Rhea" id="RHEA-COMP:13847"/>
        <dbReference type="ChEBI" id="CHEBI:30013"/>
        <dbReference type="ChEBI" id="CHEBI:30616"/>
        <dbReference type="ChEBI" id="CHEBI:33019"/>
        <dbReference type="ChEBI" id="CHEBI:138113"/>
        <dbReference type="EC" id="2.7.7.108"/>
    </reaction>
</comment>
<dbReference type="Proteomes" id="UP001487740">
    <property type="component" value="Unassembled WGS sequence"/>
</dbReference>
<evidence type="ECO:0000256" key="14">
    <source>
        <dbReference type="ARBA" id="ARBA00034531"/>
    </source>
</evidence>
<dbReference type="InterPro" id="IPR003812">
    <property type="entry name" value="Fido"/>
</dbReference>
<feature type="compositionally biased region" description="Acidic residues" evidence="22">
    <location>
        <begin position="422"/>
        <end position="431"/>
    </location>
</feature>
<evidence type="ECO:0000256" key="19">
    <source>
        <dbReference type="PIRSR" id="PIRSR640198-2"/>
    </source>
</evidence>
<evidence type="ECO:0000256" key="15">
    <source>
        <dbReference type="ARBA" id="ARBA00047939"/>
    </source>
</evidence>
<dbReference type="PROSITE" id="PS51459">
    <property type="entry name" value="FIDO"/>
    <property type="match status" value="1"/>
</dbReference>
<feature type="domain" description="Fido" evidence="23">
    <location>
        <begin position="251"/>
        <end position="386"/>
    </location>
</feature>
<keyword evidence="8 19" id="KW-0547">Nucleotide-binding</keyword>
<keyword evidence="10 19" id="KW-0067">ATP-binding</keyword>
<dbReference type="GO" id="GO:0070733">
    <property type="term" value="F:AMPylase activity"/>
    <property type="evidence" value="ECO:0007669"/>
    <property type="project" value="UniProtKB-EC"/>
</dbReference>
<dbReference type="SUPFAM" id="SSF140931">
    <property type="entry name" value="Fic-like"/>
    <property type="match status" value="1"/>
</dbReference>
<keyword evidence="6" id="KW-0548">Nucleotidyltransferase</keyword>
<dbReference type="SUPFAM" id="SSF48452">
    <property type="entry name" value="TPR-like"/>
    <property type="match status" value="1"/>
</dbReference>
<evidence type="ECO:0000313" key="25">
    <source>
        <dbReference type="Proteomes" id="UP001487740"/>
    </source>
</evidence>
<accession>A0AAW0SSS0</accession>
<evidence type="ECO:0000256" key="9">
    <source>
        <dbReference type="ARBA" id="ARBA00022803"/>
    </source>
</evidence>
<feature type="site" description="Important for autoinhibition of adenylyltransferase activity" evidence="20">
    <location>
        <position position="200"/>
    </location>
</feature>
<dbReference type="GO" id="GO:0016020">
    <property type="term" value="C:membrane"/>
    <property type="evidence" value="ECO:0007669"/>
    <property type="project" value="UniProtKB-SubCell"/>
</dbReference>
<evidence type="ECO:0000256" key="20">
    <source>
        <dbReference type="PIRSR" id="PIRSR640198-3"/>
    </source>
</evidence>
<evidence type="ECO:0000313" key="24">
    <source>
        <dbReference type="EMBL" id="KAK8377964.1"/>
    </source>
</evidence>
<dbReference type="EMBL" id="JARAKH010000046">
    <property type="protein sequence ID" value="KAK8377964.1"/>
    <property type="molecule type" value="Genomic_DNA"/>
</dbReference>
<name>A0AAW0SSS0_SCYPA</name>
<dbReference type="InterPro" id="IPR036597">
    <property type="entry name" value="Fido-like_dom_sf"/>
</dbReference>
<evidence type="ECO:0000256" key="7">
    <source>
        <dbReference type="ARBA" id="ARBA00022737"/>
    </source>
</evidence>
<evidence type="ECO:0000256" key="4">
    <source>
        <dbReference type="ARBA" id="ARBA00022679"/>
    </source>
</evidence>
<keyword evidence="9" id="KW-0802">TPR repeat</keyword>
<keyword evidence="5" id="KW-0812">Transmembrane</keyword>
<evidence type="ECO:0000256" key="13">
    <source>
        <dbReference type="ARBA" id="ARBA00030885"/>
    </source>
</evidence>
<keyword evidence="11" id="KW-1133">Transmembrane helix</keyword>
<feature type="compositionally biased region" description="Basic and acidic residues" evidence="22">
    <location>
        <begin position="516"/>
        <end position="526"/>
    </location>
</feature>
<proteinExistence type="inferred from homology"/>
<gene>
    <name evidence="24" type="ORF">O3P69_018701</name>
</gene>
<feature type="binding site" evidence="19">
    <location>
        <begin position="333"/>
        <end position="340"/>
    </location>
    <ligand>
        <name>ATP</name>
        <dbReference type="ChEBI" id="CHEBI:30616"/>
    </ligand>
</feature>
<comment type="catalytic activity">
    <reaction evidence="16">
        <text>L-tyrosyl-[protein] + ATP = O-(5'-adenylyl)-L-tyrosyl-[protein] + diphosphate</text>
        <dbReference type="Rhea" id="RHEA:54288"/>
        <dbReference type="Rhea" id="RHEA-COMP:10136"/>
        <dbReference type="Rhea" id="RHEA-COMP:13846"/>
        <dbReference type="ChEBI" id="CHEBI:30616"/>
        <dbReference type="ChEBI" id="CHEBI:33019"/>
        <dbReference type="ChEBI" id="CHEBI:46858"/>
        <dbReference type="ChEBI" id="CHEBI:83624"/>
        <dbReference type="EC" id="2.7.7.108"/>
    </reaction>
</comment>
<feature type="compositionally biased region" description="Basic and acidic residues" evidence="22">
    <location>
        <begin position="408"/>
        <end position="421"/>
    </location>
</feature>
<reference evidence="24 25" key="1">
    <citation type="submission" date="2023-03" db="EMBL/GenBank/DDBJ databases">
        <title>High-quality genome of Scylla paramamosain provides insights in environmental adaptation.</title>
        <authorList>
            <person name="Zhang L."/>
        </authorList>
    </citation>
    <scope>NUCLEOTIDE SEQUENCE [LARGE SCALE GENOMIC DNA]</scope>
    <source>
        <strain evidence="24">LZ_2023a</strain>
        <tissue evidence="24">Muscle</tissue>
    </source>
</reference>
<evidence type="ECO:0000256" key="5">
    <source>
        <dbReference type="ARBA" id="ARBA00022692"/>
    </source>
</evidence>
<evidence type="ECO:0000256" key="6">
    <source>
        <dbReference type="ARBA" id="ARBA00022695"/>
    </source>
</evidence>
<dbReference type="InterPro" id="IPR011990">
    <property type="entry name" value="TPR-like_helical_dom_sf"/>
</dbReference>
<dbReference type="Gene3D" id="1.10.3290.10">
    <property type="entry name" value="Fido-like domain"/>
    <property type="match status" value="1"/>
</dbReference>
<feature type="compositionally biased region" description="Acidic residues" evidence="22">
    <location>
        <begin position="504"/>
        <end position="515"/>
    </location>
</feature>
<comment type="subcellular location">
    <subcellularLocation>
        <location evidence="1">Membrane</location>
        <topology evidence="1">Single-pass membrane protein</topology>
    </subcellularLocation>
</comment>
<evidence type="ECO:0000256" key="1">
    <source>
        <dbReference type="ARBA" id="ARBA00004167"/>
    </source>
</evidence>
<keyword evidence="25" id="KW-1185">Reference proteome</keyword>
<evidence type="ECO:0000256" key="8">
    <source>
        <dbReference type="ARBA" id="ARBA00022741"/>
    </source>
</evidence>
<keyword evidence="12" id="KW-0472">Membrane</keyword>
<organism evidence="24 25">
    <name type="scientific">Scylla paramamosain</name>
    <name type="common">Mud crab</name>
    <dbReference type="NCBI Taxonomy" id="85552"/>
    <lineage>
        <taxon>Eukaryota</taxon>
        <taxon>Metazoa</taxon>
        <taxon>Ecdysozoa</taxon>
        <taxon>Arthropoda</taxon>
        <taxon>Crustacea</taxon>
        <taxon>Multicrustacea</taxon>
        <taxon>Malacostraca</taxon>
        <taxon>Eumalacostraca</taxon>
        <taxon>Eucarida</taxon>
        <taxon>Decapoda</taxon>
        <taxon>Pleocyemata</taxon>
        <taxon>Brachyura</taxon>
        <taxon>Eubrachyura</taxon>
        <taxon>Portunoidea</taxon>
        <taxon>Portunidae</taxon>
        <taxon>Portuninae</taxon>
        <taxon>Scylla</taxon>
    </lineage>
</organism>
<evidence type="ECO:0000256" key="11">
    <source>
        <dbReference type="ARBA" id="ARBA00022989"/>
    </source>
</evidence>
<dbReference type="PANTHER" id="PTHR13504:SF34">
    <property type="entry name" value="PROTEIN ADENYLYLTRANSFERASE FICD"/>
    <property type="match status" value="1"/>
</dbReference>
<feature type="binding site" evidence="19">
    <location>
        <begin position="365"/>
        <end position="366"/>
    </location>
    <ligand>
        <name>ATP</name>
        <dbReference type="ChEBI" id="CHEBI:30616"/>
    </ligand>
</feature>
<keyword evidence="7" id="KW-0677">Repeat</keyword>
<evidence type="ECO:0000256" key="17">
    <source>
        <dbReference type="ARBA" id="ARBA00049297"/>
    </source>
</evidence>
<dbReference type="InterPro" id="IPR040198">
    <property type="entry name" value="Fido_containing"/>
</dbReference>
<evidence type="ECO:0000256" key="2">
    <source>
        <dbReference type="ARBA" id="ARBA00009742"/>
    </source>
</evidence>
<evidence type="ECO:0000256" key="21">
    <source>
        <dbReference type="PIRSR" id="PIRSR640198-4"/>
    </source>
</evidence>
<comment type="catalytic activity">
    <reaction evidence="17">
        <text>3-O-(5'-adenylyl)-L-threonyl-[protein] + H2O = L-threonyl-[protein] + AMP + H(+)</text>
        <dbReference type="Rhea" id="RHEA:55932"/>
        <dbReference type="Rhea" id="RHEA-COMP:11060"/>
        <dbReference type="Rhea" id="RHEA-COMP:13847"/>
        <dbReference type="ChEBI" id="CHEBI:15377"/>
        <dbReference type="ChEBI" id="CHEBI:15378"/>
        <dbReference type="ChEBI" id="CHEBI:30013"/>
        <dbReference type="ChEBI" id="CHEBI:138113"/>
        <dbReference type="ChEBI" id="CHEBI:456215"/>
    </reaction>
</comment>
<dbReference type="GO" id="GO:0005524">
    <property type="term" value="F:ATP binding"/>
    <property type="evidence" value="ECO:0007669"/>
    <property type="project" value="UniProtKB-KW"/>
</dbReference>
<feature type="active site" evidence="18">
    <location>
        <position position="329"/>
    </location>
</feature>
<evidence type="ECO:0000256" key="16">
    <source>
        <dbReference type="ARBA" id="ARBA00048696"/>
    </source>
</evidence>
<protein>
    <recommendedName>
        <fullName evidence="3">Protein adenylyltransferase Fic</fullName>
        <ecNumber evidence="14">2.7.7.108</ecNumber>
    </recommendedName>
    <alternativeName>
        <fullName evidence="13">De-AMPylase Fic</fullName>
    </alternativeName>
</protein>
<evidence type="ECO:0000256" key="22">
    <source>
        <dbReference type="SAM" id="MobiDB-lite"/>
    </source>
</evidence>
<comment type="caution">
    <text evidence="24">The sequence shown here is derived from an EMBL/GenBank/DDBJ whole genome shotgun (WGS) entry which is preliminary data.</text>
</comment>
<feature type="binding site" evidence="19">
    <location>
        <position position="373"/>
    </location>
    <ligand>
        <name>ATP</name>
        <dbReference type="ChEBI" id="CHEBI:30616"/>
    </ligand>
</feature>
<comment type="similarity">
    <text evidence="2">Belongs to the fic family.</text>
</comment>
<dbReference type="EC" id="2.7.7.108" evidence="14"/>
<sequence length="526" mass="59729">MVGVLRAWWAGVGVPAGEVLKATLGVLPPGADLTLMDEGYVAMALLGDHEDHQLTTKQTTELEDHHAQIEALNTLKRAKELVYNGKSARAGRLLEHALSLAPRHPDVLVHYGEYLEHHRNDVVKADKLYLRALAVSPANSRALRNRRRTQPLVDEMDVMLLERIDGKRDDLAHIPSSSAALRRIKKEAYYQHIYHTAGIEGNTMTLAQTRMILETRLSVGGKSVMEHNEILGLDLALKFINTTLLHRVGLITLHDVLEIHRRVLGHVDPLEAGQLRTTQVYVSDHIPPPPTRLQVLMEDFIAWLNSPEAQALHPVRYAALAHYKLVFIHPFSDGNGRTARLIMNFLLMQAGYPPVIIRKQDRMLYYDCLQLANEGDTRPFVRFVAHCTEKTLDVYLWATKEALPEIEAQRKQQEDAERAEEMKEEQEEQEVQQDQQRSKQKFDNAKTNSHSTSKDKQKFLFTPVDDIAPWEERGEAQATGGNAENRGRLLTPSSTEDHILRDGENEEEEEEEEEGSLDHSSKYCYL</sequence>
<dbReference type="PANTHER" id="PTHR13504">
    <property type="entry name" value="FIDO DOMAIN-CONTAINING PROTEIN DDB_G0283145"/>
    <property type="match status" value="1"/>
</dbReference>
<dbReference type="Pfam" id="PF02661">
    <property type="entry name" value="Fic"/>
    <property type="match status" value="1"/>
</dbReference>
<dbReference type="Gene3D" id="1.25.40.10">
    <property type="entry name" value="Tetratricopeptide repeat domain"/>
    <property type="match status" value="1"/>
</dbReference>
<keyword evidence="4" id="KW-0808">Transferase</keyword>
<evidence type="ECO:0000256" key="3">
    <source>
        <dbReference type="ARBA" id="ARBA00014915"/>
    </source>
</evidence>
<dbReference type="AlphaFoldDB" id="A0AAW0SSS0"/>